<dbReference type="Pfam" id="PF22666">
    <property type="entry name" value="Glyco_hydro_2_N2"/>
    <property type="match status" value="1"/>
</dbReference>
<gene>
    <name evidence="17" type="ORF">DI632_12805</name>
</gene>
<dbReference type="GO" id="GO:0004567">
    <property type="term" value="F:beta-mannosidase activity"/>
    <property type="evidence" value="ECO:0007669"/>
    <property type="project" value="UniProtKB-EC"/>
</dbReference>
<comment type="catalytic activity">
    <reaction evidence="1">
        <text>Hydrolysis of terminal, non-reducing beta-D-mannose residues in beta-D-mannosides.</text>
        <dbReference type="EC" id="3.2.1.25"/>
    </reaction>
</comment>
<evidence type="ECO:0000256" key="1">
    <source>
        <dbReference type="ARBA" id="ARBA00000829"/>
    </source>
</evidence>
<keyword evidence="8" id="KW-0325">Glycoprotein</keyword>
<dbReference type="Pfam" id="PF17753">
    <property type="entry name" value="Ig_mannosidase"/>
    <property type="match status" value="1"/>
</dbReference>
<feature type="domain" description="Glycoside hydrolase family 2 immunoglobulin-like beta-sandwich" evidence="13">
    <location>
        <begin position="198"/>
        <end position="287"/>
    </location>
</feature>
<evidence type="ECO:0000256" key="7">
    <source>
        <dbReference type="ARBA" id="ARBA00022801"/>
    </source>
</evidence>
<keyword evidence="6" id="KW-0964">Secreted</keyword>
<evidence type="ECO:0000256" key="6">
    <source>
        <dbReference type="ARBA" id="ARBA00022525"/>
    </source>
</evidence>
<dbReference type="InterPro" id="IPR036156">
    <property type="entry name" value="Beta-gal/glucu_dom_sf"/>
</dbReference>
<dbReference type="PANTHER" id="PTHR43730:SF1">
    <property type="entry name" value="BETA-MANNOSIDASE"/>
    <property type="match status" value="1"/>
</dbReference>
<organism evidence="17 18">
    <name type="scientific">Sphingomonas hengshuiensis</name>
    <dbReference type="NCBI Taxonomy" id="1609977"/>
    <lineage>
        <taxon>Bacteria</taxon>
        <taxon>Pseudomonadati</taxon>
        <taxon>Pseudomonadota</taxon>
        <taxon>Alphaproteobacteria</taxon>
        <taxon>Sphingomonadales</taxon>
        <taxon>Sphingomonadaceae</taxon>
        <taxon>Sphingomonas</taxon>
    </lineage>
</organism>
<dbReference type="EMBL" id="QFNF01000039">
    <property type="protein sequence ID" value="PZO74697.1"/>
    <property type="molecule type" value="Genomic_DNA"/>
</dbReference>
<evidence type="ECO:0000256" key="3">
    <source>
        <dbReference type="ARBA" id="ARBA00004740"/>
    </source>
</evidence>
<keyword evidence="7 17" id="KW-0378">Hydrolase</keyword>
<evidence type="ECO:0000259" key="14">
    <source>
        <dbReference type="Pfam" id="PF17753"/>
    </source>
</evidence>
<evidence type="ECO:0000256" key="4">
    <source>
        <dbReference type="ARBA" id="ARBA00011738"/>
    </source>
</evidence>
<dbReference type="PANTHER" id="PTHR43730">
    <property type="entry name" value="BETA-MANNOSIDASE"/>
    <property type="match status" value="1"/>
</dbReference>
<evidence type="ECO:0000259" key="13">
    <source>
        <dbReference type="Pfam" id="PF00703"/>
    </source>
</evidence>
<feature type="domain" description="Beta-mannosidase-like galactose-binding" evidence="16">
    <location>
        <begin position="14"/>
        <end position="185"/>
    </location>
</feature>
<dbReference type="SUPFAM" id="SSF51445">
    <property type="entry name" value="(Trans)glycosidases"/>
    <property type="match status" value="1"/>
</dbReference>
<evidence type="ECO:0000313" key="17">
    <source>
        <dbReference type="EMBL" id="PZO74697.1"/>
    </source>
</evidence>
<feature type="domain" description="Mannosidase Ig/CBM-like" evidence="15">
    <location>
        <begin position="648"/>
        <end position="696"/>
    </location>
</feature>
<evidence type="ECO:0000256" key="12">
    <source>
        <dbReference type="ARBA" id="ARBA00041614"/>
    </source>
</evidence>
<dbReference type="Gene3D" id="2.60.120.260">
    <property type="entry name" value="Galactose-binding domain-like"/>
    <property type="match status" value="1"/>
</dbReference>
<evidence type="ECO:0000313" key="18">
    <source>
        <dbReference type="Proteomes" id="UP000248614"/>
    </source>
</evidence>
<dbReference type="InterPro" id="IPR006102">
    <property type="entry name" value="Ig-like_GH2"/>
</dbReference>
<dbReference type="GO" id="GO:0005576">
    <property type="term" value="C:extracellular region"/>
    <property type="evidence" value="ECO:0007669"/>
    <property type="project" value="UniProtKB-SubCell"/>
</dbReference>
<evidence type="ECO:0000256" key="11">
    <source>
        <dbReference type="ARBA" id="ARBA00041069"/>
    </source>
</evidence>
<sequence>MTPATTRRGLGSGWTFRQAGQGDWLPAQVPGSNFTDLWRAGVIEDPYHRDAEPRLQWIERADWEYRCGFEVTAEELAGDGVALVFDGLDTLCDVRLNGAALLSSDNMFRAHRVEVKDRLRVGPNELTLHFRSPVLHGERAQAADGFRYPAENDKTDARASVHVRKAPYHFGWDWGPKYVPSGVWRPVWLDVVRRGRIVDVQYRIEALDDARAVVRFDVEVEGAGEVEIACDVAGVAPVRGATARVVIDNPRRWWPNGLGEAFLYRFTATLRDAAGVIDRATTRVGLRTIRVRNEPDAIGECFEIEVNGRRTFMKGANYIPSDSFLERVTPERYARLFRDAVDANMNMLRVWGGGTYESDLFHDLADEHGILIWQDFMFSCTLYPSDPAFLATVAEEARQQIRRLRRHPSLALWCGNNEVSLGIAHWNWPATFDYPPALFERLVAANRDLFERLLPDLVAEHDPERFYMPSSPIGFWNDPADDARGDNHYWGVWHGEEPLSTYAERVPRFMSEYGFQSYPDIASVERFTDCEDRVVGSAVLALHQKHPRGDAIIGRFLREHHGEPRDFAAFCTLSQLTQADALRIAFEAHRRAMPRCMGSLYWQFNDCFPAISWSSIDYYGRWKALHYQAARSFAPVILSAEAVADGHAIHIVSDRVDPIDATLVLELIDFDGGVLWRSEAPVTIAGNSAGVVARVPAVDGAQVLTGQVVTPAGVVARDVRMLDDARNLPDPGLRVRIEDGAVVVAAERFARAVGIVVDAAHGNLSDNHFDLLPGEERRVTLREGRLPAGASVAVASVVDWIEPAPAMPLAARA</sequence>
<evidence type="ECO:0000256" key="10">
    <source>
        <dbReference type="ARBA" id="ARBA00038429"/>
    </source>
</evidence>
<dbReference type="InterPro" id="IPR041447">
    <property type="entry name" value="Mannosidase_ig"/>
</dbReference>
<dbReference type="InterPro" id="IPR041625">
    <property type="entry name" value="Beta-mannosidase_Ig"/>
</dbReference>
<comment type="caution">
    <text evidence="17">The sequence shown here is derived from an EMBL/GenBank/DDBJ whole genome shotgun (WGS) entry which is preliminary data.</text>
</comment>
<dbReference type="AlphaFoldDB" id="A0A2W4YZS8"/>
<dbReference type="InterPro" id="IPR050887">
    <property type="entry name" value="Beta-mannosidase_GH2"/>
</dbReference>
<dbReference type="EC" id="3.2.1.25" evidence="5"/>
<comment type="subcellular location">
    <subcellularLocation>
        <location evidence="2">Secreted</location>
    </subcellularLocation>
</comment>
<evidence type="ECO:0000256" key="9">
    <source>
        <dbReference type="ARBA" id="ARBA00023295"/>
    </source>
</evidence>
<evidence type="ECO:0000259" key="16">
    <source>
        <dbReference type="Pfam" id="PF22666"/>
    </source>
</evidence>
<evidence type="ECO:0000256" key="2">
    <source>
        <dbReference type="ARBA" id="ARBA00004613"/>
    </source>
</evidence>
<comment type="similarity">
    <text evidence="10">Belongs to the glycosyl hydrolase 2 family. Beta-mannosidase B subfamily.</text>
</comment>
<evidence type="ECO:0000256" key="5">
    <source>
        <dbReference type="ARBA" id="ARBA00012754"/>
    </source>
</evidence>
<reference evidence="17 18" key="1">
    <citation type="submission" date="2017-08" db="EMBL/GenBank/DDBJ databases">
        <title>Infants hospitalized years apart are colonized by the same room-sourced microbial strains.</title>
        <authorList>
            <person name="Brooks B."/>
            <person name="Olm M.R."/>
            <person name="Firek B.A."/>
            <person name="Baker R."/>
            <person name="Thomas B.C."/>
            <person name="Morowitz M.J."/>
            <person name="Banfield J.F."/>
        </authorList>
    </citation>
    <scope>NUCLEOTIDE SEQUENCE [LARGE SCALE GENOMIC DNA]</scope>
    <source>
        <strain evidence="17">S2_018_000_R3_110</strain>
    </source>
</reference>
<dbReference type="Pfam" id="PF00703">
    <property type="entry name" value="Glyco_hydro_2"/>
    <property type="match status" value="1"/>
</dbReference>
<feature type="domain" description="Beta-mannosidase Ig-fold" evidence="14">
    <location>
        <begin position="728"/>
        <end position="783"/>
    </location>
</feature>
<evidence type="ECO:0000256" key="8">
    <source>
        <dbReference type="ARBA" id="ARBA00023180"/>
    </source>
</evidence>
<evidence type="ECO:0000259" key="15">
    <source>
        <dbReference type="Pfam" id="PF17786"/>
    </source>
</evidence>
<keyword evidence="9" id="KW-0326">Glycosidase</keyword>
<dbReference type="Proteomes" id="UP000248614">
    <property type="component" value="Unassembled WGS sequence"/>
</dbReference>
<accession>A0A2W4YZS8</accession>
<dbReference type="InterPro" id="IPR008979">
    <property type="entry name" value="Galactose-bd-like_sf"/>
</dbReference>
<dbReference type="GO" id="GO:0005975">
    <property type="term" value="P:carbohydrate metabolic process"/>
    <property type="evidence" value="ECO:0007669"/>
    <property type="project" value="InterPro"/>
</dbReference>
<comment type="subunit">
    <text evidence="4">Homodimer.</text>
</comment>
<proteinExistence type="inferred from homology"/>
<comment type="pathway">
    <text evidence="3">Glycan metabolism; N-glycan degradation.</text>
</comment>
<dbReference type="FunFam" id="3.20.20.80:FF:000050">
    <property type="entry name" value="Beta-mannosidase B"/>
    <property type="match status" value="1"/>
</dbReference>
<dbReference type="Gene3D" id="2.60.40.10">
    <property type="entry name" value="Immunoglobulins"/>
    <property type="match status" value="3"/>
</dbReference>
<dbReference type="InterPro" id="IPR054593">
    <property type="entry name" value="Beta-mannosidase-like_N2"/>
</dbReference>
<name>A0A2W4YZS8_9SPHN</name>
<dbReference type="SUPFAM" id="SSF49785">
    <property type="entry name" value="Galactose-binding domain-like"/>
    <property type="match status" value="1"/>
</dbReference>
<dbReference type="Pfam" id="PF17786">
    <property type="entry name" value="Mannosidase_ig"/>
    <property type="match status" value="1"/>
</dbReference>
<dbReference type="InterPro" id="IPR017853">
    <property type="entry name" value="GH"/>
</dbReference>
<dbReference type="Gene3D" id="3.20.20.80">
    <property type="entry name" value="Glycosidases"/>
    <property type="match status" value="1"/>
</dbReference>
<protein>
    <recommendedName>
        <fullName evidence="11">Beta-mannosidase B</fullName>
        <ecNumber evidence="5">3.2.1.25</ecNumber>
    </recommendedName>
    <alternativeName>
        <fullName evidence="12">Mannanase B</fullName>
    </alternativeName>
</protein>
<dbReference type="InterPro" id="IPR013783">
    <property type="entry name" value="Ig-like_fold"/>
</dbReference>
<dbReference type="SUPFAM" id="SSF49303">
    <property type="entry name" value="beta-Galactosidase/glucuronidase domain"/>
    <property type="match status" value="3"/>
</dbReference>
<dbReference type="GO" id="GO:0006516">
    <property type="term" value="P:glycoprotein catabolic process"/>
    <property type="evidence" value="ECO:0007669"/>
    <property type="project" value="TreeGrafter"/>
</dbReference>